<dbReference type="EMBL" id="JBJURJ010000003">
    <property type="protein sequence ID" value="MFM9327624.1"/>
    <property type="molecule type" value="Genomic_DNA"/>
</dbReference>
<gene>
    <name evidence="1" type="ORF">ACI1P1_04835</name>
</gene>
<protein>
    <submittedName>
        <fullName evidence="1">ABC transporter substrate-binding protein</fullName>
    </submittedName>
</protein>
<reference evidence="1" key="1">
    <citation type="submission" date="2024-12" db="EMBL/GenBank/DDBJ databases">
        <authorList>
            <person name="Wu N."/>
        </authorList>
    </citation>
    <scope>NUCLEOTIDE SEQUENCE</scope>
    <source>
        <strain evidence="1">P15</strain>
    </source>
</reference>
<keyword evidence="2" id="KW-1185">Reference proteome</keyword>
<comment type="caution">
    <text evidence="1">The sequence shown here is derived from an EMBL/GenBank/DDBJ whole genome shotgun (WGS) entry which is preliminary data.</text>
</comment>
<evidence type="ECO:0000313" key="1">
    <source>
        <dbReference type="EMBL" id="MFM9327624.1"/>
    </source>
</evidence>
<evidence type="ECO:0000313" key="2">
    <source>
        <dbReference type="Proteomes" id="UP001631969"/>
    </source>
</evidence>
<proteinExistence type="predicted"/>
<organism evidence="1 2">
    <name type="scientific">Paenibacillus mesotrionivorans</name>
    <dbReference type="NCBI Taxonomy" id="3160968"/>
    <lineage>
        <taxon>Bacteria</taxon>
        <taxon>Bacillati</taxon>
        <taxon>Bacillota</taxon>
        <taxon>Bacilli</taxon>
        <taxon>Bacillales</taxon>
        <taxon>Paenibacillaceae</taxon>
        <taxon>Paenibacillus</taxon>
    </lineage>
</organism>
<sequence length="334" mass="35574">MVADSKFKKTAGWAMALVLALSLALTGCGSKDNAEGSASPTAAATVTPATAASPSAGAAASQQTVYPLKVTDATNTEVVFEKAPERIVTLVPSETESLFAVGAGDRIVGVDKWSDYPADAKKKTQVGDLTTNVESVLALNPDVVFASSSLNKKPVEALRSLGVKVFAINPKSMEQAIERVELYGKIMNMQDQSKKVADSMRSDIQKVKDLVKDTPKKRVYMEFNPGWTVGDGEFLSEMVELSGGINVGAGKKGWYEIDPEAIVKANPEVIIYSVGEGMGNLPETIKSRAGFSTTDALKNNKMYGIDTNLTNRSGPRLTQGLKEIAKAIHPDVVK</sequence>
<dbReference type="Proteomes" id="UP001631969">
    <property type="component" value="Unassembled WGS sequence"/>
</dbReference>
<accession>A0ACC7NUA3</accession>
<name>A0ACC7NUA3_9BACL</name>